<evidence type="ECO:0000256" key="3">
    <source>
        <dbReference type="ARBA" id="ARBA00011950"/>
    </source>
</evidence>
<dbReference type="RefSeq" id="WP_217807097.1">
    <property type="nucleotide sequence ID" value="NZ_FWXD01000022.1"/>
</dbReference>
<dbReference type="AlphaFoldDB" id="A0A1W1XWW8"/>
<protein>
    <recommendedName>
        <fullName evidence="4">Molybdopterin synthase catalytic subunit</fullName>
        <ecNumber evidence="3">2.8.1.12</ecNumber>
    </recommendedName>
    <alternativeName>
        <fullName evidence="9">MPT synthase subunit 2</fullName>
    </alternativeName>
    <alternativeName>
        <fullName evidence="7">Molybdenum cofactor biosynthesis protein E</fullName>
    </alternativeName>
    <alternativeName>
        <fullName evidence="8">Molybdopterin-converting factor large subunit</fullName>
    </alternativeName>
    <alternativeName>
        <fullName evidence="10">Molybdopterin-converting factor subunit 2</fullName>
    </alternativeName>
</protein>
<evidence type="ECO:0000256" key="7">
    <source>
        <dbReference type="ARBA" id="ARBA00029745"/>
    </source>
</evidence>
<comment type="pathway">
    <text evidence="1">Cofactor biosynthesis; molybdopterin biosynthesis.</text>
</comment>
<organism evidence="12 13">
    <name type="scientific">Andreprevotia lacus DSM 23236</name>
    <dbReference type="NCBI Taxonomy" id="1121001"/>
    <lineage>
        <taxon>Bacteria</taxon>
        <taxon>Pseudomonadati</taxon>
        <taxon>Pseudomonadota</taxon>
        <taxon>Betaproteobacteria</taxon>
        <taxon>Neisseriales</taxon>
        <taxon>Chitinibacteraceae</taxon>
        <taxon>Andreprevotia</taxon>
    </lineage>
</organism>
<proteinExistence type="inferred from homology"/>
<dbReference type="Gene3D" id="3.90.1170.40">
    <property type="entry name" value="Molybdopterin biosynthesis MoaE subunit"/>
    <property type="match status" value="1"/>
</dbReference>
<dbReference type="Pfam" id="PF02391">
    <property type="entry name" value="MoaE"/>
    <property type="match status" value="1"/>
</dbReference>
<dbReference type="UniPathway" id="UPA00344"/>
<evidence type="ECO:0000256" key="11">
    <source>
        <dbReference type="ARBA" id="ARBA00049878"/>
    </source>
</evidence>
<dbReference type="SUPFAM" id="SSF54690">
    <property type="entry name" value="Molybdopterin synthase subunit MoaE"/>
    <property type="match status" value="1"/>
</dbReference>
<dbReference type="STRING" id="1121001.SAMN02745857_03253"/>
<evidence type="ECO:0000313" key="13">
    <source>
        <dbReference type="Proteomes" id="UP000192761"/>
    </source>
</evidence>
<evidence type="ECO:0000256" key="9">
    <source>
        <dbReference type="ARBA" id="ARBA00030781"/>
    </source>
</evidence>
<evidence type="ECO:0000256" key="2">
    <source>
        <dbReference type="ARBA" id="ARBA00005426"/>
    </source>
</evidence>
<dbReference type="InterPro" id="IPR003448">
    <property type="entry name" value="Mopterin_biosynth_MoaE"/>
</dbReference>
<comment type="catalytic activity">
    <reaction evidence="11">
        <text>2 [molybdopterin-synthase sulfur-carrier protein]-C-terminal-Gly-aminoethanethioate + cyclic pyranopterin phosphate + H2O = molybdopterin + 2 [molybdopterin-synthase sulfur-carrier protein]-C-terminal Gly-Gly + 2 H(+)</text>
        <dbReference type="Rhea" id="RHEA:26333"/>
        <dbReference type="Rhea" id="RHEA-COMP:12202"/>
        <dbReference type="Rhea" id="RHEA-COMP:19907"/>
        <dbReference type="ChEBI" id="CHEBI:15377"/>
        <dbReference type="ChEBI" id="CHEBI:15378"/>
        <dbReference type="ChEBI" id="CHEBI:58698"/>
        <dbReference type="ChEBI" id="CHEBI:59648"/>
        <dbReference type="ChEBI" id="CHEBI:90778"/>
        <dbReference type="ChEBI" id="CHEBI:232372"/>
        <dbReference type="EC" id="2.8.1.12"/>
    </reaction>
</comment>
<dbReference type="CDD" id="cd00756">
    <property type="entry name" value="MoaE"/>
    <property type="match status" value="1"/>
</dbReference>
<keyword evidence="5" id="KW-0501">Molybdenum cofactor biosynthesis</keyword>
<dbReference type="InterPro" id="IPR036563">
    <property type="entry name" value="MoaE_sf"/>
</dbReference>
<evidence type="ECO:0000256" key="1">
    <source>
        <dbReference type="ARBA" id="ARBA00005046"/>
    </source>
</evidence>
<name>A0A1W1XWW8_9NEIS</name>
<evidence type="ECO:0000313" key="12">
    <source>
        <dbReference type="EMBL" id="SMC28433.1"/>
    </source>
</evidence>
<comment type="similarity">
    <text evidence="2">Belongs to the MoaE family.</text>
</comment>
<dbReference type="EMBL" id="FWXD01000022">
    <property type="protein sequence ID" value="SMC28433.1"/>
    <property type="molecule type" value="Genomic_DNA"/>
</dbReference>
<dbReference type="PANTHER" id="PTHR23404">
    <property type="entry name" value="MOLYBDOPTERIN SYNTHASE RELATED"/>
    <property type="match status" value="1"/>
</dbReference>
<evidence type="ECO:0000256" key="5">
    <source>
        <dbReference type="ARBA" id="ARBA00023150"/>
    </source>
</evidence>
<evidence type="ECO:0000256" key="8">
    <source>
        <dbReference type="ARBA" id="ARBA00030407"/>
    </source>
</evidence>
<dbReference type="GO" id="GO:0006777">
    <property type="term" value="P:Mo-molybdopterin cofactor biosynthetic process"/>
    <property type="evidence" value="ECO:0007669"/>
    <property type="project" value="UniProtKB-KW"/>
</dbReference>
<comment type="subunit">
    <text evidence="6">Heterotetramer of 2 MoaD subunits and 2 MoaE subunits. Also stable as homodimer. The enzyme changes between these two forms during catalysis.</text>
</comment>
<evidence type="ECO:0000256" key="10">
    <source>
        <dbReference type="ARBA" id="ARBA00032474"/>
    </source>
</evidence>
<evidence type="ECO:0000256" key="4">
    <source>
        <dbReference type="ARBA" id="ARBA00013858"/>
    </source>
</evidence>
<sequence>MADIHVRVQHDDFSLDAELARLADPLRRCGAIASFVGQVRNDPAGNHALTALTLEHYPGMTERSLHALASDAAVRFALDAVVIIHRIGTLQPGERIVLALTAAAHRKAALHAVDYLMDHLKSTVPFWKQEHHGAQHRWVDAKHADDAALQQWQAHDAAR</sequence>
<keyword evidence="13" id="KW-1185">Reference proteome</keyword>
<dbReference type="GO" id="GO:0030366">
    <property type="term" value="F:molybdopterin synthase activity"/>
    <property type="evidence" value="ECO:0007669"/>
    <property type="project" value="UniProtKB-EC"/>
</dbReference>
<accession>A0A1W1XWW8</accession>
<reference evidence="12 13" key="1">
    <citation type="submission" date="2017-04" db="EMBL/GenBank/DDBJ databases">
        <authorList>
            <person name="Afonso C.L."/>
            <person name="Miller P.J."/>
            <person name="Scott M.A."/>
            <person name="Spackman E."/>
            <person name="Goraichik I."/>
            <person name="Dimitrov K.M."/>
            <person name="Suarez D.L."/>
            <person name="Swayne D.E."/>
        </authorList>
    </citation>
    <scope>NUCLEOTIDE SEQUENCE [LARGE SCALE GENOMIC DNA]</scope>
    <source>
        <strain evidence="12 13">DSM 23236</strain>
    </source>
</reference>
<dbReference type="Proteomes" id="UP000192761">
    <property type="component" value="Unassembled WGS sequence"/>
</dbReference>
<gene>
    <name evidence="12" type="ORF">SAMN02745857_03253</name>
</gene>
<dbReference type="EC" id="2.8.1.12" evidence="3"/>
<evidence type="ECO:0000256" key="6">
    <source>
        <dbReference type="ARBA" id="ARBA00026066"/>
    </source>
</evidence>